<organism evidence="1">
    <name type="scientific">Myoviridae sp. ctcyQ27</name>
    <dbReference type="NCBI Taxonomy" id="2825139"/>
    <lineage>
        <taxon>Viruses</taxon>
        <taxon>Duplodnaviria</taxon>
        <taxon>Heunggongvirae</taxon>
        <taxon>Uroviricota</taxon>
        <taxon>Caudoviricetes</taxon>
    </lineage>
</organism>
<dbReference type="EMBL" id="BK016080">
    <property type="protein sequence ID" value="DAF93256.1"/>
    <property type="molecule type" value="Genomic_DNA"/>
</dbReference>
<proteinExistence type="predicted"/>
<reference evidence="1" key="1">
    <citation type="journal article" date="2021" name="Proc. Natl. Acad. Sci. U.S.A.">
        <title>A Catalog of Tens of Thousands of Viruses from Human Metagenomes Reveals Hidden Associations with Chronic Diseases.</title>
        <authorList>
            <person name="Tisza M.J."/>
            <person name="Buck C.B."/>
        </authorList>
    </citation>
    <scope>NUCLEOTIDE SEQUENCE</scope>
    <source>
        <strain evidence="1">CtcyQ27</strain>
    </source>
</reference>
<evidence type="ECO:0000313" key="1">
    <source>
        <dbReference type="EMBL" id="DAF93256.1"/>
    </source>
</evidence>
<name>A0A8S5UFK4_9CAUD</name>
<protein>
    <submittedName>
        <fullName evidence="1">Uncharacterized protein</fullName>
    </submittedName>
</protein>
<sequence length="30" mass="3319">MNSGVDEHLLRKIVTMVLGSLMQLCLAWGC</sequence>
<accession>A0A8S5UFK4</accession>